<evidence type="ECO:0000313" key="2">
    <source>
        <dbReference type="EMBL" id="VFR44232.1"/>
    </source>
</evidence>
<accession>A0A484R1B0</accession>
<dbReference type="EMBL" id="CAADIH010000018">
    <property type="protein sequence ID" value="VFR44232.1"/>
    <property type="molecule type" value="Genomic_DNA"/>
</dbReference>
<organism evidence="2">
    <name type="scientific">plant metagenome</name>
    <dbReference type="NCBI Taxonomy" id="1297885"/>
    <lineage>
        <taxon>unclassified sequences</taxon>
        <taxon>metagenomes</taxon>
        <taxon>organismal metagenomes</taxon>
    </lineage>
</organism>
<evidence type="ECO:0000313" key="1">
    <source>
        <dbReference type="EMBL" id="VFR32407.1"/>
    </source>
</evidence>
<protein>
    <recommendedName>
        <fullName evidence="3">Phage protein</fullName>
    </recommendedName>
</protein>
<sequence>MGETDKELLLLAAHANWAEDVKNDEVGIRYCEREEAILYLHADNQDHNGVDREFRWNPLEEDGDALQLAVKLRMGVTHNDPRGQKRYCSADVGVFVAPIFESITAVEEFDDEAQRPAATRRAIVRAAAKIALHTEGA</sequence>
<reference evidence="2" key="1">
    <citation type="submission" date="2019-03" db="EMBL/GenBank/DDBJ databases">
        <authorList>
            <person name="Danneels B."/>
        </authorList>
    </citation>
    <scope>NUCLEOTIDE SEQUENCE</scope>
</reference>
<dbReference type="EMBL" id="CAADIE010000001">
    <property type="protein sequence ID" value="VFR32407.1"/>
    <property type="molecule type" value="Genomic_DNA"/>
</dbReference>
<gene>
    <name evidence="1" type="ORF">BER1_1098</name>
    <name evidence="2" type="ORF">BER2_1681</name>
</gene>
<dbReference type="AlphaFoldDB" id="A0A484R1B0"/>
<evidence type="ECO:0008006" key="3">
    <source>
        <dbReference type="Google" id="ProtNLM"/>
    </source>
</evidence>
<proteinExistence type="predicted"/>
<name>A0A484R1B0_9ZZZZ</name>